<evidence type="ECO:0000313" key="2">
    <source>
        <dbReference type="Proteomes" id="UP000286990"/>
    </source>
</evidence>
<dbReference type="EMBL" id="QUSX01000001">
    <property type="protein sequence ID" value="RRQ49610.1"/>
    <property type="molecule type" value="Genomic_DNA"/>
</dbReference>
<proteinExistence type="predicted"/>
<dbReference type="AlphaFoldDB" id="A0A426RKX8"/>
<protein>
    <submittedName>
        <fullName evidence="1">Uncharacterized protein</fullName>
    </submittedName>
</protein>
<name>A0A426RKX8_9FLAO</name>
<keyword evidence="2" id="KW-1185">Reference proteome</keyword>
<gene>
    <name evidence="1" type="ORF">DZC72_03145</name>
</gene>
<comment type="caution">
    <text evidence="1">The sequence shown here is derived from an EMBL/GenBank/DDBJ whole genome shotgun (WGS) entry which is preliminary data.</text>
</comment>
<accession>A0A426RKX8</accession>
<dbReference type="Proteomes" id="UP000286990">
    <property type="component" value="Unassembled WGS sequence"/>
</dbReference>
<reference evidence="2" key="2">
    <citation type="submission" date="2018-12" db="EMBL/GenBank/DDBJ databases">
        <title>Maribacter lutimaris sp. nov., isolated from marine sediment.</title>
        <authorList>
            <person name="Kim K.K."/>
        </authorList>
    </citation>
    <scope>NUCLEOTIDE SEQUENCE [LARGE SCALE GENOMIC DNA]</scope>
    <source>
        <strain evidence="2">PoM-212</strain>
    </source>
</reference>
<organism evidence="1 2">
    <name type="scientific">Maribacter algicola</name>
    <dbReference type="NCBI Taxonomy" id="2498892"/>
    <lineage>
        <taxon>Bacteria</taxon>
        <taxon>Pseudomonadati</taxon>
        <taxon>Bacteroidota</taxon>
        <taxon>Flavobacteriia</taxon>
        <taxon>Flavobacteriales</taxon>
        <taxon>Flavobacteriaceae</taxon>
        <taxon>Maribacter</taxon>
    </lineage>
</organism>
<sequence>MGNYIFIKTEDMENLFDVSTSEHEKKLIQKYLEMSKTMRKSLTDWGTELKNHVNNSGENGSERKWY</sequence>
<reference evidence="2" key="1">
    <citation type="submission" date="2018-08" db="EMBL/GenBank/DDBJ databases">
        <authorList>
            <person name="Khan S.A."/>
            <person name="J S.E."/>
        </authorList>
    </citation>
    <scope>NUCLEOTIDE SEQUENCE [LARGE SCALE GENOMIC DNA]</scope>
    <source>
        <strain evidence="2">PoM-212</strain>
    </source>
</reference>
<evidence type="ECO:0000313" key="1">
    <source>
        <dbReference type="EMBL" id="RRQ49610.1"/>
    </source>
</evidence>